<accession>A0A3Q9UUU0</accession>
<evidence type="ECO:0000256" key="1">
    <source>
        <dbReference type="ARBA" id="ARBA00010466"/>
    </source>
</evidence>
<gene>
    <name evidence="7" type="ORF">C1I64_17085</name>
</gene>
<keyword evidence="4" id="KW-0804">Transcription</keyword>
<dbReference type="InterPro" id="IPR007630">
    <property type="entry name" value="RNA_pol_sigma70_r4"/>
</dbReference>
<proteinExistence type="inferred from homology"/>
<dbReference type="InterPro" id="IPR036388">
    <property type="entry name" value="WH-like_DNA-bd_sf"/>
</dbReference>
<keyword evidence="3 7" id="KW-0238">DNA-binding</keyword>
<protein>
    <submittedName>
        <fullName evidence="7">DNA-binding transcriptional regulator</fullName>
    </submittedName>
</protein>
<keyword evidence="2" id="KW-0805">Transcription regulation</keyword>
<name>A0A3Q9UUU0_9MICO</name>
<feature type="domain" description="Sugar-binding" evidence="5">
    <location>
        <begin position="77"/>
        <end position="322"/>
    </location>
</feature>
<evidence type="ECO:0000313" key="8">
    <source>
        <dbReference type="Proteomes" id="UP000285317"/>
    </source>
</evidence>
<dbReference type="Pfam" id="PF04198">
    <property type="entry name" value="Sugar-bind"/>
    <property type="match status" value="1"/>
</dbReference>
<comment type="similarity">
    <text evidence="1">Belongs to the SorC transcriptional regulatory family.</text>
</comment>
<reference evidence="7 8" key="1">
    <citation type="submission" date="2018-03" db="EMBL/GenBank/DDBJ databases">
        <title>Bacteriophage NCPPB3778 and a type I-E CRISPR drive the evolution of the US Biological Select Agent, Rathayibacter toxicus.</title>
        <authorList>
            <person name="Davis E.W.II."/>
            <person name="Tabima J.F."/>
            <person name="Weisberg A.J."/>
            <person name="Dantas Lopes L."/>
            <person name="Wiseman M.S."/>
            <person name="Wiseman M.S."/>
            <person name="Pupko T."/>
            <person name="Belcher M.S."/>
            <person name="Sechler A.J."/>
            <person name="Tancos M.A."/>
            <person name="Schroeder B.K."/>
            <person name="Murray T.D."/>
            <person name="Luster D.G."/>
            <person name="Schneider W.L."/>
            <person name="Rogers E."/>
            <person name="Andreote F.D."/>
            <person name="Grunwald N.J."/>
            <person name="Putnam M.L."/>
            <person name="Chang J.H."/>
        </authorList>
    </citation>
    <scope>NUCLEOTIDE SEQUENCE [LARGE SCALE GENOMIC DNA]</scope>
    <source>
        <strain evidence="7 8">DSM 15932</strain>
    </source>
</reference>
<evidence type="ECO:0000256" key="2">
    <source>
        <dbReference type="ARBA" id="ARBA00023015"/>
    </source>
</evidence>
<sequence length="324" mass="33772">MTHVTPPPSAPRRSDTVRFPLDVVYQAARMYYLEDATQVEIAARLDVSRPTVSRLIAEARRLGLVQISVIDPFVDENTGLADALREALGLNAVHLAPVTHAATLGRDLAVPVAAALPDMQLGVGDALLMSLGRTVHDLASSGMLPPLPGVTIVPAVGGQAEPQSWFQTNEITRMAAAATGARSSFLFAQALPSPAMRSGLEADPAFLQVMDLWSSAKGALLGIGAPTATRHELSSGLPSDRHLFDEAAGDVCLNFFRADGSAVEFPGSERMVRVSRADLAALPHAVGVAVGVDKAPSILGAVRGSLINALVTDAVTARAVLAAV</sequence>
<evidence type="ECO:0000313" key="7">
    <source>
        <dbReference type="EMBL" id="AZZ53579.1"/>
    </source>
</evidence>
<dbReference type="PANTHER" id="PTHR34294:SF1">
    <property type="entry name" value="TRANSCRIPTIONAL REGULATOR LSRR"/>
    <property type="match status" value="1"/>
</dbReference>
<feature type="domain" description="RNA polymerase sigma-70 region 4" evidence="6">
    <location>
        <begin position="29"/>
        <end position="61"/>
    </location>
</feature>
<dbReference type="SUPFAM" id="SSF88659">
    <property type="entry name" value="Sigma3 and sigma4 domains of RNA polymerase sigma factors"/>
    <property type="match status" value="1"/>
</dbReference>
<dbReference type="GO" id="GO:0003700">
    <property type="term" value="F:DNA-binding transcription factor activity"/>
    <property type="evidence" value="ECO:0007669"/>
    <property type="project" value="InterPro"/>
</dbReference>
<dbReference type="EMBL" id="CP028137">
    <property type="protein sequence ID" value="AZZ53579.1"/>
    <property type="molecule type" value="Genomic_DNA"/>
</dbReference>
<evidence type="ECO:0000259" key="6">
    <source>
        <dbReference type="Pfam" id="PF04545"/>
    </source>
</evidence>
<evidence type="ECO:0000259" key="5">
    <source>
        <dbReference type="Pfam" id="PF04198"/>
    </source>
</evidence>
<organism evidence="7 8">
    <name type="scientific">Rathayibacter festucae DSM 15932</name>
    <dbReference type="NCBI Taxonomy" id="1328866"/>
    <lineage>
        <taxon>Bacteria</taxon>
        <taxon>Bacillati</taxon>
        <taxon>Actinomycetota</taxon>
        <taxon>Actinomycetes</taxon>
        <taxon>Micrococcales</taxon>
        <taxon>Microbacteriaceae</taxon>
        <taxon>Rathayibacter</taxon>
    </lineage>
</organism>
<dbReference type="GO" id="GO:0030246">
    <property type="term" value="F:carbohydrate binding"/>
    <property type="evidence" value="ECO:0007669"/>
    <property type="project" value="InterPro"/>
</dbReference>
<evidence type="ECO:0000256" key="4">
    <source>
        <dbReference type="ARBA" id="ARBA00023163"/>
    </source>
</evidence>
<evidence type="ECO:0000256" key="3">
    <source>
        <dbReference type="ARBA" id="ARBA00023125"/>
    </source>
</evidence>
<dbReference type="InterPro" id="IPR013324">
    <property type="entry name" value="RNA_pol_sigma_r3/r4-like"/>
</dbReference>
<dbReference type="AlphaFoldDB" id="A0A3Q9UUU0"/>
<dbReference type="InterPro" id="IPR037171">
    <property type="entry name" value="NagB/RpiA_transferase-like"/>
</dbReference>
<dbReference type="SUPFAM" id="SSF100950">
    <property type="entry name" value="NagB/RpiA/CoA transferase-like"/>
    <property type="match status" value="1"/>
</dbReference>
<dbReference type="KEGG" id="rfs:C1I64_17085"/>
<dbReference type="GO" id="GO:0006352">
    <property type="term" value="P:DNA-templated transcription initiation"/>
    <property type="evidence" value="ECO:0007669"/>
    <property type="project" value="InterPro"/>
</dbReference>
<dbReference type="Gene3D" id="3.40.50.1360">
    <property type="match status" value="1"/>
</dbReference>
<dbReference type="PANTHER" id="PTHR34294">
    <property type="entry name" value="TRANSCRIPTIONAL REGULATOR-RELATED"/>
    <property type="match status" value="1"/>
</dbReference>
<dbReference type="Proteomes" id="UP000285317">
    <property type="component" value="Chromosome"/>
</dbReference>
<dbReference type="InterPro" id="IPR007324">
    <property type="entry name" value="Sugar-bd_dom_put"/>
</dbReference>
<dbReference type="GO" id="GO:0003677">
    <property type="term" value="F:DNA binding"/>
    <property type="evidence" value="ECO:0007669"/>
    <property type="project" value="UniProtKB-KW"/>
</dbReference>
<dbReference type="Gene3D" id="1.10.10.10">
    <property type="entry name" value="Winged helix-like DNA-binding domain superfamily/Winged helix DNA-binding domain"/>
    <property type="match status" value="1"/>
</dbReference>
<dbReference type="Pfam" id="PF04545">
    <property type="entry name" value="Sigma70_r4"/>
    <property type="match status" value="1"/>
</dbReference>
<dbReference type="InterPro" id="IPR051054">
    <property type="entry name" value="SorC_transcr_regulators"/>
</dbReference>